<sequence>MPDVSDPVATQIPATPIPDHGRTRWPVVLTLVLGGMVAALHVGKVPPALPALRVDLGVGLVPAGFIVSTFNVLGMSLGLVAGVTADRLGRRRLVGLGFVALALGGTAGAVSQGVPVLLASRLLEGLGFMAVSVATPALVLAVTAPRDRSLALSLWSVFMPAGMAIALAGAPLVLEAADWRALWLTVAGLAVMGGAAVTTATAGIARSTPPPGASWRVLIESVTRPGLLLMAATFGAYAFQWIAVMVWLPTFLPEALGVTGRAAALLTALVVLMNAPGNLVGGGLLRRGVTGTRIIVVASVAMALCGWGLFSPALADPVRFALVLLFSTAGGLIPAALFAGTPAEAPSPGHLAAANGLLMQGSNIGQFLGPPLVAAAVTAAGGAWNGAQVPVMVAAALTALIALTHGRWRRTGRVR</sequence>
<dbReference type="GO" id="GO:0022857">
    <property type="term" value="F:transmembrane transporter activity"/>
    <property type="evidence" value="ECO:0007669"/>
    <property type="project" value="InterPro"/>
</dbReference>
<dbReference type="InterPro" id="IPR005829">
    <property type="entry name" value="Sugar_transporter_CS"/>
</dbReference>
<feature type="transmembrane region" description="Helical" evidence="6">
    <location>
        <begin position="151"/>
        <end position="174"/>
    </location>
</feature>
<evidence type="ECO:0000313" key="9">
    <source>
        <dbReference type="Proteomes" id="UP000554286"/>
    </source>
</evidence>
<feature type="transmembrane region" description="Helical" evidence="6">
    <location>
        <begin position="25"/>
        <end position="43"/>
    </location>
</feature>
<dbReference type="EMBL" id="JACIGK010000002">
    <property type="protein sequence ID" value="MBB4264862.1"/>
    <property type="molecule type" value="Genomic_DNA"/>
</dbReference>
<comment type="subcellular location">
    <subcellularLocation>
        <location evidence="1">Cell membrane</location>
        <topology evidence="1">Multi-pass membrane protein</topology>
    </subcellularLocation>
</comment>
<keyword evidence="4 6" id="KW-1133">Transmembrane helix</keyword>
<evidence type="ECO:0000256" key="3">
    <source>
        <dbReference type="ARBA" id="ARBA00022692"/>
    </source>
</evidence>
<organism evidence="8 9">
    <name type="scientific">Roseospira visakhapatnamensis</name>
    <dbReference type="NCBI Taxonomy" id="390880"/>
    <lineage>
        <taxon>Bacteria</taxon>
        <taxon>Pseudomonadati</taxon>
        <taxon>Pseudomonadota</taxon>
        <taxon>Alphaproteobacteria</taxon>
        <taxon>Rhodospirillales</taxon>
        <taxon>Rhodospirillaceae</taxon>
        <taxon>Roseospira</taxon>
    </lineage>
</organism>
<protein>
    <submittedName>
        <fullName evidence="8">MFS family permease</fullName>
    </submittedName>
</protein>
<feature type="transmembrane region" description="Helical" evidence="6">
    <location>
        <begin position="93"/>
        <end position="114"/>
    </location>
</feature>
<feature type="domain" description="Major facilitator superfamily (MFS) profile" evidence="7">
    <location>
        <begin position="27"/>
        <end position="413"/>
    </location>
</feature>
<feature type="transmembrane region" description="Helical" evidence="6">
    <location>
        <begin position="294"/>
        <end position="314"/>
    </location>
</feature>
<dbReference type="PANTHER" id="PTHR43124">
    <property type="entry name" value="PURINE EFFLUX PUMP PBUE"/>
    <property type="match status" value="1"/>
</dbReference>
<dbReference type="GO" id="GO:0005886">
    <property type="term" value="C:plasma membrane"/>
    <property type="evidence" value="ECO:0007669"/>
    <property type="project" value="UniProtKB-SubCell"/>
</dbReference>
<feature type="transmembrane region" description="Helical" evidence="6">
    <location>
        <begin position="320"/>
        <end position="343"/>
    </location>
</feature>
<reference evidence="8 9" key="1">
    <citation type="submission" date="2020-08" db="EMBL/GenBank/DDBJ databases">
        <title>Genome sequencing of Purple Non-Sulfur Bacteria from various extreme environments.</title>
        <authorList>
            <person name="Mayer M."/>
        </authorList>
    </citation>
    <scope>NUCLEOTIDE SEQUENCE [LARGE SCALE GENOMIC DNA]</scope>
    <source>
        <strain evidence="8 9">JA131</strain>
    </source>
</reference>
<feature type="transmembrane region" description="Helical" evidence="6">
    <location>
        <begin position="226"/>
        <end position="249"/>
    </location>
</feature>
<feature type="transmembrane region" description="Helical" evidence="6">
    <location>
        <begin position="390"/>
        <end position="408"/>
    </location>
</feature>
<dbReference type="Proteomes" id="UP000554286">
    <property type="component" value="Unassembled WGS sequence"/>
</dbReference>
<name>A0A7W6RAF8_9PROT</name>
<dbReference type="InterPro" id="IPR036259">
    <property type="entry name" value="MFS_trans_sf"/>
</dbReference>
<gene>
    <name evidence="8" type="ORF">GGD89_000469</name>
</gene>
<dbReference type="InterPro" id="IPR011701">
    <property type="entry name" value="MFS"/>
</dbReference>
<feature type="transmembrane region" description="Helical" evidence="6">
    <location>
        <begin position="180"/>
        <end position="205"/>
    </location>
</feature>
<keyword evidence="9" id="KW-1185">Reference proteome</keyword>
<feature type="transmembrane region" description="Helical" evidence="6">
    <location>
        <begin position="126"/>
        <end position="144"/>
    </location>
</feature>
<dbReference type="PANTHER" id="PTHR43124:SF3">
    <property type="entry name" value="CHLORAMPHENICOL EFFLUX PUMP RV0191"/>
    <property type="match status" value="1"/>
</dbReference>
<dbReference type="InterPro" id="IPR050189">
    <property type="entry name" value="MFS_Efflux_Transporters"/>
</dbReference>
<feature type="transmembrane region" description="Helical" evidence="6">
    <location>
        <begin position="364"/>
        <end position="384"/>
    </location>
</feature>
<evidence type="ECO:0000256" key="1">
    <source>
        <dbReference type="ARBA" id="ARBA00004651"/>
    </source>
</evidence>
<dbReference type="AlphaFoldDB" id="A0A7W6RAF8"/>
<evidence type="ECO:0000256" key="4">
    <source>
        <dbReference type="ARBA" id="ARBA00022989"/>
    </source>
</evidence>
<dbReference type="Gene3D" id="1.20.1250.20">
    <property type="entry name" value="MFS general substrate transporter like domains"/>
    <property type="match status" value="2"/>
</dbReference>
<accession>A0A7W6RAF8</accession>
<dbReference type="Pfam" id="PF07690">
    <property type="entry name" value="MFS_1"/>
    <property type="match status" value="1"/>
</dbReference>
<dbReference type="PROSITE" id="PS50850">
    <property type="entry name" value="MFS"/>
    <property type="match status" value="1"/>
</dbReference>
<dbReference type="SUPFAM" id="SSF103473">
    <property type="entry name" value="MFS general substrate transporter"/>
    <property type="match status" value="1"/>
</dbReference>
<dbReference type="InterPro" id="IPR020846">
    <property type="entry name" value="MFS_dom"/>
</dbReference>
<feature type="transmembrane region" description="Helical" evidence="6">
    <location>
        <begin position="63"/>
        <end position="81"/>
    </location>
</feature>
<proteinExistence type="predicted"/>
<dbReference type="CDD" id="cd06174">
    <property type="entry name" value="MFS"/>
    <property type="match status" value="1"/>
</dbReference>
<keyword evidence="2" id="KW-1003">Cell membrane</keyword>
<evidence type="ECO:0000259" key="7">
    <source>
        <dbReference type="PROSITE" id="PS50850"/>
    </source>
</evidence>
<evidence type="ECO:0000256" key="6">
    <source>
        <dbReference type="SAM" id="Phobius"/>
    </source>
</evidence>
<dbReference type="PROSITE" id="PS00216">
    <property type="entry name" value="SUGAR_TRANSPORT_1"/>
    <property type="match status" value="1"/>
</dbReference>
<evidence type="ECO:0000313" key="8">
    <source>
        <dbReference type="EMBL" id="MBB4264862.1"/>
    </source>
</evidence>
<evidence type="ECO:0000256" key="2">
    <source>
        <dbReference type="ARBA" id="ARBA00022475"/>
    </source>
</evidence>
<keyword evidence="3 6" id="KW-0812">Transmembrane</keyword>
<comment type="caution">
    <text evidence="8">The sequence shown here is derived from an EMBL/GenBank/DDBJ whole genome shotgun (WGS) entry which is preliminary data.</text>
</comment>
<keyword evidence="5 6" id="KW-0472">Membrane</keyword>
<evidence type="ECO:0000256" key="5">
    <source>
        <dbReference type="ARBA" id="ARBA00023136"/>
    </source>
</evidence>
<dbReference type="RefSeq" id="WP_184042487.1">
    <property type="nucleotide sequence ID" value="NZ_JACIGK010000002.1"/>
</dbReference>